<organism evidence="1 2">
    <name type="scientific">Ilex paraguariensis</name>
    <name type="common">yerba mate</name>
    <dbReference type="NCBI Taxonomy" id="185542"/>
    <lineage>
        <taxon>Eukaryota</taxon>
        <taxon>Viridiplantae</taxon>
        <taxon>Streptophyta</taxon>
        <taxon>Embryophyta</taxon>
        <taxon>Tracheophyta</taxon>
        <taxon>Spermatophyta</taxon>
        <taxon>Magnoliopsida</taxon>
        <taxon>eudicotyledons</taxon>
        <taxon>Gunneridae</taxon>
        <taxon>Pentapetalae</taxon>
        <taxon>asterids</taxon>
        <taxon>campanulids</taxon>
        <taxon>Aquifoliales</taxon>
        <taxon>Aquifoliaceae</taxon>
        <taxon>Ilex</taxon>
    </lineage>
</organism>
<dbReference type="AlphaFoldDB" id="A0ABC8T7C7"/>
<dbReference type="PANTHER" id="PTHR22753">
    <property type="entry name" value="TRANSMEMBRANE PROTEIN 68"/>
    <property type="match status" value="1"/>
</dbReference>
<proteinExistence type="predicted"/>
<sequence>MRIPVLNDYIRRSNEEIVRLRAEKGGEVANQYFYPPGLLPKLPGRFYYLFGKPIQTKGREKELKDKESANELYLHIKYEIESNMAYLIKMREEDPYRGIIDRTVHRAVSASVDQVPTFEP</sequence>
<name>A0ABC8T7C7_9AQUA</name>
<evidence type="ECO:0000313" key="1">
    <source>
        <dbReference type="EMBL" id="CAK9163389.1"/>
    </source>
</evidence>
<comment type="caution">
    <text evidence="1">The sequence shown here is derived from an EMBL/GenBank/DDBJ whole genome shotgun (WGS) entry which is preliminary data.</text>
</comment>
<accession>A0ABC8T7C7</accession>
<protein>
    <submittedName>
        <fullName evidence="1">Uncharacterized protein</fullName>
    </submittedName>
</protein>
<keyword evidence="2" id="KW-1185">Reference proteome</keyword>
<evidence type="ECO:0000313" key="2">
    <source>
        <dbReference type="Proteomes" id="UP001642360"/>
    </source>
</evidence>
<dbReference type="EMBL" id="CAUOFW020004014">
    <property type="protein sequence ID" value="CAK9163389.1"/>
    <property type="molecule type" value="Genomic_DNA"/>
</dbReference>
<dbReference type="PANTHER" id="PTHR22753:SF14">
    <property type="entry name" value="MONOACYLGLYCEROL_DIACYLGLYCEROL O-ACYLTRANSFERASE"/>
    <property type="match status" value="1"/>
</dbReference>
<gene>
    <name evidence="1" type="ORF">ILEXP_LOCUS32434</name>
</gene>
<dbReference type="Proteomes" id="UP001642360">
    <property type="component" value="Unassembled WGS sequence"/>
</dbReference>
<reference evidence="1 2" key="1">
    <citation type="submission" date="2024-02" db="EMBL/GenBank/DDBJ databases">
        <authorList>
            <person name="Vignale AGUSTIN F."/>
            <person name="Sosa J E."/>
            <person name="Modenutti C."/>
        </authorList>
    </citation>
    <scope>NUCLEOTIDE SEQUENCE [LARGE SCALE GENOMIC DNA]</scope>
</reference>